<organism evidence="1 2">
    <name type="scientific">Trichonephila clavata</name>
    <name type="common">Joro spider</name>
    <name type="synonym">Nephila clavata</name>
    <dbReference type="NCBI Taxonomy" id="2740835"/>
    <lineage>
        <taxon>Eukaryota</taxon>
        <taxon>Metazoa</taxon>
        <taxon>Ecdysozoa</taxon>
        <taxon>Arthropoda</taxon>
        <taxon>Chelicerata</taxon>
        <taxon>Arachnida</taxon>
        <taxon>Araneae</taxon>
        <taxon>Araneomorphae</taxon>
        <taxon>Entelegynae</taxon>
        <taxon>Araneoidea</taxon>
        <taxon>Nephilidae</taxon>
        <taxon>Trichonephila</taxon>
    </lineage>
</organism>
<accession>A0A8X6EZW5</accession>
<name>A0A8X6EZW5_TRICU</name>
<comment type="caution">
    <text evidence="1">The sequence shown here is derived from an EMBL/GenBank/DDBJ whole genome shotgun (WGS) entry which is preliminary data.</text>
</comment>
<dbReference type="EMBL" id="BMAO01030314">
    <property type="protein sequence ID" value="GFQ67150.1"/>
    <property type="molecule type" value="Genomic_DNA"/>
</dbReference>
<proteinExistence type="predicted"/>
<evidence type="ECO:0000313" key="2">
    <source>
        <dbReference type="Proteomes" id="UP000887116"/>
    </source>
</evidence>
<dbReference type="AlphaFoldDB" id="A0A8X6EZW5"/>
<dbReference type="Proteomes" id="UP000887116">
    <property type="component" value="Unassembled WGS sequence"/>
</dbReference>
<evidence type="ECO:0000313" key="1">
    <source>
        <dbReference type="EMBL" id="GFQ67150.1"/>
    </source>
</evidence>
<keyword evidence="2" id="KW-1185">Reference proteome</keyword>
<protein>
    <submittedName>
        <fullName evidence="1">Uncharacterized protein</fullName>
    </submittedName>
</protein>
<sequence>MFGMVEVQYYFLLFFDWNGKLGHPVANQLFVAARPVGFSDTWLAAEEKVTGNDDRMLDAEDKRTGDDDRILDAVKSIHCIVSNPLVVDINHFPIFCFVIYEQVGWDVEVYFSSDILYV</sequence>
<reference evidence="1" key="1">
    <citation type="submission" date="2020-07" db="EMBL/GenBank/DDBJ databases">
        <title>Multicomponent nature underlies the extraordinary mechanical properties of spider dragline silk.</title>
        <authorList>
            <person name="Kono N."/>
            <person name="Nakamura H."/>
            <person name="Mori M."/>
            <person name="Yoshida Y."/>
            <person name="Ohtoshi R."/>
            <person name="Malay A.D."/>
            <person name="Moran D.A.P."/>
            <person name="Tomita M."/>
            <person name="Numata K."/>
            <person name="Arakawa K."/>
        </authorList>
    </citation>
    <scope>NUCLEOTIDE SEQUENCE</scope>
</reference>
<gene>
    <name evidence="1" type="ORF">TNCT_111881</name>
</gene>